<keyword evidence="3 4" id="KW-0648">Protein biosynthesis</keyword>
<dbReference type="PANTHER" id="PTHR43116">
    <property type="entry name" value="PEPTIDE CHAIN RELEASE FACTOR 2"/>
    <property type="match status" value="1"/>
</dbReference>
<dbReference type="AlphaFoldDB" id="U7D9M6"/>
<name>U7D9M6_9BACT</name>
<dbReference type="PATRIC" id="fig|1313304.3.peg.714"/>
<accession>U7D9M6</accession>
<dbReference type="Pfam" id="PF03462">
    <property type="entry name" value="PCRF"/>
    <property type="match status" value="1"/>
</dbReference>
<comment type="caution">
    <text evidence="7">The sequence shown here is derived from an EMBL/GenBank/DDBJ whole genome shotgun (WGS) entry which is preliminary data.</text>
</comment>
<dbReference type="InterPro" id="IPR045853">
    <property type="entry name" value="Pep_chain_release_fac_I_sf"/>
</dbReference>
<evidence type="ECO:0000313" key="7">
    <source>
        <dbReference type="EMBL" id="ERP38727.1"/>
    </source>
</evidence>
<dbReference type="GO" id="GO:0016149">
    <property type="term" value="F:translation release factor activity, codon specific"/>
    <property type="evidence" value="ECO:0007669"/>
    <property type="project" value="UniProtKB-UniRule"/>
</dbReference>
<dbReference type="STRING" id="1313304.CALK_0745"/>
<evidence type="ECO:0000256" key="3">
    <source>
        <dbReference type="ARBA" id="ARBA00022917"/>
    </source>
</evidence>
<dbReference type="OrthoDB" id="9806673at2"/>
<comment type="PTM">
    <text evidence="4">Methylated by PrmC. Methylation increases the termination efficiency of RF2.</text>
</comment>
<keyword evidence="8" id="KW-1185">Reference proteome</keyword>
<dbReference type="RefSeq" id="WP_022636262.1">
    <property type="nucleotide sequence ID" value="NZ_ASJR01000005.1"/>
</dbReference>
<dbReference type="EMBL" id="ASJR01000005">
    <property type="protein sequence ID" value="ERP38727.1"/>
    <property type="molecule type" value="Genomic_DNA"/>
</dbReference>
<dbReference type="SUPFAM" id="SSF75620">
    <property type="entry name" value="Release factor"/>
    <property type="match status" value="1"/>
</dbReference>
<evidence type="ECO:0000256" key="1">
    <source>
        <dbReference type="ARBA" id="ARBA00010835"/>
    </source>
</evidence>
<dbReference type="PANTHER" id="PTHR43116:SF3">
    <property type="entry name" value="CLASS I PEPTIDE CHAIN RELEASE FACTOR"/>
    <property type="match status" value="1"/>
</dbReference>
<feature type="domain" description="Prokaryotic-type class I peptide chain release factors" evidence="6">
    <location>
        <begin position="243"/>
        <end position="259"/>
    </location>
</feature>
<dbReference type="FunFam" id="3.30.160.20:FF:000004">
    <property type="entry name" value="Peptide chain release factor 1"/>
    <property type="match status" value="1"/>
</dbReference>
<dbReference type="Gene3D" id="3.30.160.20">
    <property type="match status" value="1"/>
</dbReference>
<proteinExistence type="inferred from homology"/>
<evidence type="ECO:0000313" key="8">
    <source>
        <dbReference type="Proteomes" id="UP000017148"/>
    </source>
</evidence>
<comment type="function">
    <text evidence="4">Peptide chain release factor 2 directs the termination of translation in response to the peptide chain termination codons UGA and UAA.</text>
</comment>
<dbReference type="SMART" id="SM00937">
    <property type="entry name" value="PCRF"/>
    <property type="match status" value="1"/>
</dbReference>
<gene>
    <name evidence="4" type="primary">prfB</name>
    <name evidence="7" type="ORF">CALK_0745</name>
</gene>
<dbReference type="eggNOG" id="COG1186">
    <property type="taxonomic scope" value="Bacteria"/>
</dbReference>
<dbReference type="PROSITE" id="PS00745">
    <property type="entry name" value="RF_PROK_I"/>
    <property type="match status" value="1"/>
</dbReference>
<dbReference type="Gene3D" id="3.30.70.1660">
    <property type="match status" value="1"/>
</dbReference>
<comment type="similarity">
    <text evidence="1 4">Belongs to the prokaryotic/mitochondrial release factor family.</text>
</comment>
<feature type="modified residue" description="N5-methylglutamine" evidence="4">
    <location>
        <position position="250"/>
    </location>
</feature>
<dbReference type="NCBIfam" id="TIGR00020">
    <property type="entry name" value="prfB"/>
    <property type="match status" value="1"/>
</dbReference>
<evidence type="ECO:0000256" key="5">
    <source>
        <dbReference type="NCBIfam" id="TIGR00020"/>
    </source>
</evidence>
<dbReference type="Pfam" id="PF00472">
    <property type="entry name" value="RF-1"/>
    <property type="match status" value="1"/>
</dbReference>
<evidence type="ECO:0000256" key="4">
    <source>
        <dbReference type="HAMAP-Rule" id="MF_00094"/>
    </source>
</evidence>
<reference evidence="7 8" key="1">
    <citation type="journal article" date="2013" name="Environ. Microbiol.">
        <title>Genome analysis of Chitinivibrio alkaliphilus gen. nov., sp. nov., a novel extremely haloalkaliphilic anaerobic chitinolytic bacterium from the candidate phylum Termite Group 3.</title>
        <authorList>
            <person name="Sorokin D.Y."/>
            <person name="Gumerov V.M."/>
            <person name="Rakitin A.L."/>
            <person name="Beletsky A.V."/>
            <person name="Damste J.S."/>
            <person name="Muyzer G."/>
            <person name="Mardanov A.V."/>
            <person name="Ravin N.V."/>
        </authorList>
    </citation>
    <scope>NUCLEOTIDE SEQUENCE [LARGE SCALE GENOMIC DNA]</scope>
    <source>
        <strain evidence="7 8">ACht1</strain>
    </source>
</reference>
<sequence length="364" mass="41451">MEEYISKDEIEKVLHRINDLKRLLEIDTKCDVVAQLTTESQDPAFWNDTERAQGVLQKMKGLKDVVEAWEKAAAEGDDISELYDMTVIEEPEALSELTPAYASLLRDIQNLEFFLKMSGEDDNSNAILTIHSGAGGTESCDWAGMLHRMYERWFEKKGFSVEMVEYQAGDGAGIKSVTLEVRGEYAYGHLKAENGVHRLVRISPFDSNARRHTSFASVYSYPVIEGDIDLDINKGDLRIDTYRASGAGGQHVNKTDSAVRITHTETGIVVQCQSQRSQIKNRETAMKMLKARLRHHYKELEKAELQDKMCEKKKIEWGSQIRSYVMHPYNMVKDHRTSYETSNVEAVLDGSIDDFIEKYLLECS</sequence>
<keyword evidence="2 4" id="KW-0488">Methylation</keyword>
<dbReference type="InterPro" id="IPR000352">
    <property type="entry name" value="Pep_chain_release_fac_I"/>
</dbReference>
<dbReference type="Gene3D" id="1.20.58.410">
    <property type="entry name" value="Release factor"/>
    <property type="match status" value="1"/>
</dbReference>
<protein>
    <recommendedName>
        <fullName evidence="4 5">Peptide chain release factor 2</fullName>
        <shortName evidence="4">RF-2</shortName>
    </recommendedName>
</protein>
<comment type="subcellular location">
    <subcellularLocation>
        <location evidence="4">Cytoplasm</location>
    </subcellularLocation>
</comment>
<dbReference type="InterPro" id="IPR005139">
    <property type="entry name" value="PCRF"/>
</dbReference>
<keyword evidence="4" id="KW-0963">Cytoplasm</keyword>
<dbReference type="GO" id="GO:0005737">
    <property type="term" value="C:cytoplasm"/>
    <property type="evidence" value="ECO:0007669"/>
    <property type="project" value="UniProtKB-SubCell"/>
</dbReference>
<evidence type="ECO:0000256" key="2">
    <source>
        <dbReference type="ARBA" id="ARBA00022481"/>
    </source>
</evidence>
<dbReference type="HAMAP" id="MF_00094">
    <property type="entry name" value="Rel_fac_2"/>
    <property type="match status" value="1"/>
</dbReference>
<organism evidence="7 8">
    <name type="scientific">Chitinivibrio alkaliphilus ACht1</name>
    <dbReference type="NCBI Taxonomy" id="1313304"/>
    <lineage>
        <taxon>Bacteria</taxon>
        <taxon>Pseudomonadati</taxon>
        <taxon>Fibrobacterota</taxon>
        <taxon>Chitinivibrionia</taxon>
        <taxon>Chitinivibrionales</taxon>
        <taxon>Chitinivibrionaceae</taxon>
        <taxon>Chitinivibrio</taxon>
    </lineage>
</organism>
<dbReference type="Proteomes" id="UP000017148">
    <property type="component" value="Unassembled WGS sequence"/>
</dbReference>
<dbReference type="InterPro" id="IPR004374">
    <property type="entry name" value="PrfB"/>
</dbReference>
<evidence type="ECO:0000259" key="6">
    <source>
        <dbReference type="PROSITE" id="PS00745"/>
    </source>
</evidence>